<evidence type="ECO:0000256" key="3">
    <source>
        <dbReference type="SAM" id="SignalP"/>
    </source>
</evidence>
<feature type="compositionally biased region" description="Low complexity" evidence="1">
    <location>
        <begin position="121"/>
        <end position="133"/>
    </location>
</feature>
<proteinExistence type="predicted"/>
<feature type="transmembrane region" description="Helical" evidence="2">
    <location>
        <begin position="152"/>
        <end position="175"/>
    </location>
</feature>
<keyword evidence="2" id="KW-0812">Transmembrane</keyword>
<organism evidence="4 5">
    <name type="scientific">Acrasis kona</name>
    <dbReference type="NCBI Taxonomy" id="1008807"/>
    <lineage>
        <taxon>Eukaryota</taxon>
        <taxon>Discoba</taxon>
        <taxon>Heterolobosea</taxon>
        <taxon>Tetramitia</taxon>
        <taxon>Eutetramitia</taxon>
        <taxon>Acrasidae</taxon>
        <taxon>Acrasis</taxon>
    </lineage>
</organism>
<evidence type="ECO:0000256" key="2">
    <source>
        <dbReference type="SAM" id="Phobius"/>
    </source>
</evidence>
<dbReference type="AlphaFoldDB" id="A0AAW2YUI3"/>
<accession>A0AAW2YUI3</accession>
<feature type="chain" id="PRO_5043363228" evidence="3">
    <location>
        <begin position="20"/>
        <end position="238"/>
    </location>
</feature>
<dbReference type="Proteomes" id="UP001431209">
    <property type="component" value="Unassembled WGS sequence"/>
</dbReference>
<evidence type="ECO:0000313" key="5">
    <source>
        <dbReference type="Proteomes" id="UP001431209"/>
    </source>
</evidence>
<feature type="signal peptide" evidence="3">
    <location>
        <begin position="1"/>
        <end position="19"/>
    </location>
</feature>
<keyword evidence="2" id="KW-0472">Membrane</keyword>
<keyword evidence="3" id="KW-0732">Signal</keyword>
<evidence type="ECO:0000256" key="1">
    <source>
        <dbReference type="SAM" id="MobiDB-lite"/>
    </source>
</evidence>
<sequence length="238" mass="26342">MRSSLSLIVLCAVMPLVLSFDLSPTQSLSYDLHVNVGYNFKIECRGLCSVFLLSPEDYSLLVKNRDFQYYPAYSKLEFVGVHSVDNLRPHIALTLAVVNKSHQTIWISPSVTEVTTRPSKPSDNPQQSPSEQPQDSDDTGVIEYIVRNYGRYAIVLLIVPIIMVCCCCIAFIFCIKHCCTGAPPSAPTILVVSSPQPTSVELQESPIMTKESAPVVYADEVPLDEILNSSEPLQRMDA</sequence>
<protein>
    <submittedName>
        <fullName evidence="4">Peptide methionine sulfoxide reductase</fullName>
    </submittedName>
</protein>
<evidence type="ECO:0000313" key="4">
    <source>
        <dbReference type="EMBL" id="KAL0481098.1"/>
    </source>
</evidence>
<name>A0AAW2YUI3_9EUKA</name>
<reference evidence="4 5" key="1">
    <citation type="submission" date="2024-03" db="EMBL/GenBank/DDBJ databases">
        <title>The Acrasis kona genome and developmental transcriptomes reveal deep origins of eukaryotic multicellular pathways.</title>
        <authorList>
            <person name="Sheikh S."/>
            <person name="Fu C.-J."/>
            <person name="Brown M.W."/>
            <person name="Baldauf S.L."/>
        </authorList>
    </citation>
    <scope>NUCLEOTIDE SEQUENCE [LARGE SCALE GENOMIC DNA]</scope>
    <source>
        <strain evidence="4 5">ATCC MYA-3509</strain>
    </source>
</reference>
<comment type="caution">
    <text evidence="4">The sequence shown here is derived from an EMBL/GenBank/DDBJ whole genome shotgun (WGS) entry which is preliminary data.</text>
</comment>
<dbReference type="EMBL" id="JAOPGA020000732">
    <property type="protein sequence ID" value="KAL0481098.1"/>
    <property type="molecule type" value="Genomic_DNA"/>
</dbReference>
<keyword evidence="5" id="KW-1185">Reference proteome</keyword>
<keyword evidence="2" id="KW-1133">Transmembrane helix</keyword>
<gene>
    <name evidence="4" type="ORF">AKO1_012874</name>
</gene>
<feature type="region of interest" description="Disordered" evidence="1">
    <location>
        <begin position="112"/>
        <end position="137"/>
    </location>
</feature>